<reference evidence="3 4" key="1">
    <citation type="submission" date="2016-10" db="EMBL/GenBank/DDBJ databases">
        <title>Complete Genome Sequence of Flavobacterium sp. PK15.</title>
        <authorList>
            <person name="Ekwe A."/>
            <person name="Kim S.B."/>
        </authorList>
    </citation>
    <scope>NUCLEOTIDE SEQUENCE [LARGE SCALE GENOMIC DNA]</scope>
    <source>
        <strain evidence="3 4">PK15</strain>
    </source>
</reference>
<keyword evidence="1" id="KW-0732">Signal</keyword>
<evidence type="ECO:0000313" key="4">
    <source>
        <dbReference type="Proteomes" id="UP000178198"/>
    </source>
</evidence>
<dbReference type="InterPro" id="IPR022742">
    <property type="entry name" value="Hydrolase_4"/>
</dbReference>
<dbReference type="PANTHER" id="PTHR43265:SF1">
    <property type="entry name" value="ESTERASE ESTD"/>
    <property type="match status" value="1"/>
</dbReference>
<sequence>MTKFFLVLIAILASIAVTAQDITGQWNSVLKVQGTQFRLVFNVSKTDDGYSATMDSPDQNAKGIPVTKTTFENSKITFDIANAGIEYNGELKDDEIIGVFKQNGHGFPMNLSRKVIEKQILKRPQEPQKPYPYYSEEVTFQNHEAHINLAGTLTLPKKGSNFPAVILISGSGPQNRNEELLGHKPFLVIADYLTKNGIAVLRYDDRGVGQSKGNFKTATSADFATDVESAVAYLKTRKEINKIGLIGHSEGGLIAPMVANKSTDIAFIVLLAAPGIQGDQILLLQQKLIGKASGISENDLQKNELISRKTYAIVNKSNSLEQLNTDLSNYLKTVLKDNPKNEKPTAMSDDEFLKLQVSQIATPWMHYFITYNPAPALEKIKCPVLALNGEKDLQVPANENIEAIKKALAKAGNTNVTTKIFPNLNHLFQESKTGVPTEYATIEQTFSPLVLDEITKWINTQAK</sequence>
<evidence type="ECO:0000313" key="3">
    <source>
        <dbReference type="EMBL" id="AOZ98297.1"/>
    </source>
</evidence>
<proteinExistence type="predicted"/>
<dbReference type="KEGG" id="fcm:BIW12_01920"/>
<dbReference type="Proteomes" id="UP000178198">
    <property type="component" value="Chromosome"/>
</dbReference>
<accession>A0A1D9P6T0</accession>
<organism evidence="3 4">
    <name type="scientific">Flavobacterium commune</name>
    <dbReference type="NCBI Taxonomy" id="1306519"/>
    <lineage>
        <taxon>Bacteria</taxon>
        <taxon>Pseudomonadati</taxon>
        <taxon>Bacteroidota</taxon>
        <taxon>Flavobacteriia</taxon>
        <taxon>Flavobacteriales</taxon>
        <taxon>Flavobacteriaceae</taxon>
        <taxon>Flavobacterium</taxon>
    </lineage>
</organism>
<dbReference type="STRING" id="1306519.BIW12_01920"/>
<evidence type="ECO:0000256" key="1">
    <source>
        <dbReference type="SAM" id="SignalP"/>
    </source>
</evidence>
<dbReference type="GO" id="GO:0052689">
    <property type="term" value="F:carboxylic ester hydrolase activity"/>
    <property type="evidence" value="ECO:0007669"/>
    <property type="project" value="TreeGrafter"/>
</dbReference>
<name>A0A1D9P6T0_9FLAO</name>
<feature type="signal peptide" evidence="1">
    <location>
        <begin position="1"/>
        <end position="19"/>
    </location>
</feature>
<dbReference type="AlphaFoldDB" id="A0A1D9P6T0"/>
<dbReference type="OrthoDB" id="9809549at2"/>
<dbReference type="SUPFAM" id="SSF53474">
    <property type="entry name" value="alpha/beta-Hydrolases"/>
    <property type="match status" value="1"/>
</dbReference>
<dbReference type="Gene3D" id="3.40.50.1820">
    <property type="entry name" value="alpha/beta hydrolase"/>
    <property type="match status" value="1"/>
</dbReference>
<evidence type="ECO:0000259" key="2">
    <source>
        <dbReference type="Pfam" id="PF12146"/>
    </source>
</evidence>
<keyword evidence="4" id="KW-1185">Reference proteome</keyword>
<dbReference type="EMBL" id="CP017774">
    <property type="protein sequence ID" value="AOZ98297.1"/>
    <property type="molecule type" value="Genomic_DNA"/>
</dbReference>
<feature type="domain" description="Serine aminopeptidase S33" evidence="2">
    <location>
        <begin position="189"/>
        <end position="427"/>
    </location>
</feature>
<dbReference type="Pfam" id="PF12146">
    <property type="entry name" value="Hydrolase_4"/>
    <property type="match status" value="1"/>
</dbReference>
<dbReference type="InterPro" id="IPR029058">
    <property type="entry name" value="AB_hydrolase_fold"/>
</dbReference>
<dbReference type="PANTHER" id="PTHR43265">
    <property type="entry name" value="ESTERASE ESTD"/>
    <property type="match status" value="1"/>
</dbReference>
<gene>
    <name evidence="3" type="ORF">BIW12_01920</name>
</gene>
<dbReference type="RefSeq" id="WP_071183566.1">
    <property type="nucleotide sequence ID" value="NZ_CP017774.1"/>
</dbReference>
<dbReference type="InterPro" id="IPR053145">
    <property type="entry name" value="AB_hydrolase_Est10"/>
</dbReference>
<feature type="chain" id="PRO_5009444140" evidence="1">
    <location>
        <begin position="20"/>
        <end position="463"/>
    </location>
</feature>
<keyword evidence="3" id="KW-0378">Hydrolase</keyword>
<protein>
    <submittedName>
        <fullName evidence="3">Alpha/beta hydrolase</fullName>
    </submittedName>
</protein>